<dbReference type="PANTHER" id="PTHR30469">
    <property type="entry name" value="MULTIDRUG RESISTANCE PROTEIN MDTA"/>
    <property type="match status" value="1"/>
</dbReference>
<sequence length="387" mass="40562">MAAGWTEQHFVSLKAGKRQGGTKLNALQATQALSANLYQYMLMDMMNDPAPRIFWWHGLLASVAAAVSLAVHAEALPSVVVEPHAVEVTLPAEALVEAVTQATLAAQVSGRVVEVLVDAGQVVRKGDLLMRIDAREANEAAAAAAAVYGNARAHYERTLSLRQQGFVSQAAVDKARAELETAQAARGQSAVAAGHATVRAPISGVVAARLTELGEMAAPGRPLLIIHDPSGLRVAASVPQYRLAQMRAIKQARVEFPELGRWVDASSVTVLPTADAATHVSVVRVGLPAAGNDLVDIVPGMHARVHFVIGQATKLTVPQASVVRRGAVAAVYVHHADGSLSLRQLRLGEAVGAGEIEVLAGLHAGERVVLDPVKAAIVLKSAKRPGE</sequence>
<dbReference type="eggNOG" id="COG0845">
    <property type="taxonomic scope" value="Bacteria"/>
</dbReference>
<evidence type="ECO:0000313" key="5">
    <source>
        <dbReference type="Proteomes" id="UP000022141"/>
    </source>
</evidence>
<dbReference type="Pfam" id="PF25954">
    <property type="entry name" value="Beta-barrel_RND_2"/>
    <property type="match status" value="1"/>
</dbReference>
<dbReference type="AlphaFoldDB" id="A0A011QPR3"/>
<keyword evidence="5" id="KW-1185">Reference proteome</keyword>
<accession>A0A011QPR3</accession>
<comment type="similarity">
    <text evidence="1">Belongs to the membrane fusion protein (MFP) (TC 8.A.1) family.</text>
</comment>
<evidence type="ECO:0000313" key="4">
    <source>
        <dbReference type="EMBL" id="EXI91292.1"/>
    </source>
</evidence>
<dbReference type="STRING" id="1454004.AW11_00103"/>
<dbReference type="NCBIfam" id="TIGR01730">
    <property type="entry name" value="RND_mfp"/>
    <property type="match status" value="1"/>
</dbReference>
<dbReference type="InterPro" id="IPR058792">
    <property type="entry name" value="Beta-barrel_RND_2"/>
</dbReference>
<dbReference type="Gene3D" id="2.40.30.170">
    <property type="match status" value="1"/>
</dbReference>
<gene>
    <name evidence="4" type="primary">cnrB_1</name>
    <name evidence="4" type="ORF">AW11_00103</name>
</gene>
<protein>
    <submittedName>
        <fullName evidence="4">Nickel and cobalt resistance protein CnrB</fullName>
    </submittedName>
</protein>
<name>A0A011QPR3_ACCRE</name>
<proteinExistence type="inferred from homology"/>
<dbReference type="GO" id="GO:0015562">
    <property type="term" value="F:efflux transmembrane transporter activity"/>
    <property type="evidence" value="ECO:0007669"/>
    <property type="project" value="TreeGrafter"/>
</dbReference>
<dbReference type="InterPro" id="IPR058625">
    <property type="entry name" value="MdtA-like_BSH"/>
</dbReference>
<organism evidence="4 5">
    <name type="scientific">Accumulibacter regalis</name>
    <dbReference type="NCBI Taxonomy" id="522306"/>
    <lineage>
        <taxon>Bacteria</taxon>
        <taxon>Pseudomonadati</taxon>
        <taxon>Pseudomonadota</taxon>
        <taxon>Betaproteobacteria</taxon>
        <taxon>Candidatus Accumulibacter</taxon>
    </lineage>
</organism>
<evidence type="ECO:0000256" key="1">
    <source>
        <dbReference type="ARBA" id="ARBA00009477"/>
    </source>
</evidence>
<dbReference type="SUPFAM" id="SSF111369">
    <property type="entry name" value="HlyD-like secretion proteins"/>
    <property type="match status" value="1"/>
</dbReference>
<dbReference type="EMBL" id="JEMY01000001">
    <property type="protein sequence ID" value="EXI91292.1"/>
    <property type="molecule type" value="Genomic_DNA"/>
</dbReference>
<dbReference type="Gene3D" id="1.10.287.470">
    <property type="entry name" value="Helix hairpin bin"/>
    <property type="match status" value="1"/>
</dbReference>
<dbReference type="Pfam" id="PF25917">
    <property type="entry name" value="BSH_RND"/>
    <property type="match status" value="1"/>
</dbReference>
<feature type="domain" description="CusB-like beta-barrel" evidence="3">
    <location>
        <begin position="234"/>
        <end position="307"/>
    </location>
</feature>
<evidence type="ECO:0000259" key="2">
    <source>
        <dbReference type="Pfam" id="PF25917"/>
    </source>
</evidence>
<comment type="caution">
    <text evidence="4">The sequence shown here is derived from an EMBL/GenBank/DDBJ whole genome shotgun (WGS) entry which is preliminary data.</text>
</comment>
<dbReference type="InterPro" id="IPR006143">
    <property type="entry name" value="RND_pump_MFP"/>
</dbReference>
<dbReference type="GO" id="GO:1990281">
    <property type="term" value="C:efflux pump complex"/>
    <property type="evidence" value="ECO:0007669"/>
    <property type="project" value="TreeGrafter"/>
</dbReference>
<dbReference type="Proteomes" id="UP000022141">
    <property type="component" value="Unassembled WGS sequence"/>
</dbReference>
<dbReference type="PANTHER" id="PTHR30469:SF18">
    <property type="entry name" value="RESISTANCE-NODULATION-CELL DIVISION (RND) EFFLUX MEMBRANE FUSION PROTEIN-RELATED"/>
    <property type="match status" value="1"/>
</dbReference>
<dbReference type="Gene3D" id="2.40.420.20">
    <property type="match status" value="1"/>
</dbReference>
<evidence type="ECO:0000259" key="3">
    <source>
        <dbReference type="Pfam" id="PF25954"/>
    </source>
</evidence>
<feature type="domain" description="Multidrug resistance protein MdtA-like barrel-sandwich hybrid" evidence="2">
    <location>
        <begin position="101"/>
        <end position="225"/>
    </location>
</feature>
<dbReference type="Gene3D" id="2.40.50.100">
    <property type="match status" value="1"/>
</dbReference>
<dbReference type="PATRIC" id="fig|1454004.3.peg.106"/>
<reference evidence="4" key="1">
    <citation type="submission" date="2014-02" db="EMBL/GenBank/DDBJ databases">
        <title>Expanding our view of genomic diversity in Candidatus Accumulibacter clades.</title>
        <authorList>
            <person name="Skennerton C.T."/>
            <person name="Barr J.J."/>
            <person name="Slater F.R."/>
            <person name="Bond P.L."/>
            <person name="Tyson G.W."/>
        </authorList>
    </citation>
    <scope>NUCLEOTIDE SEQUENCE [LARGE SCALE GENOMIC DNA]</scope>
</reference>